<evidence type="ECO:0000256" key="1">
    <source>
        <dbReference type="ARBA" id="ARBA00008282"/>
    </source>
</evidence>
<evidence type="ECO:0000256" key="4">
    <source>
        <dbReference type="ARBA" id="ARBA00022630"/>
    </source>
</evidence>
<name>A0A6H1UKJ7_9GAMM</name>
<dbReference type="PANTHER" id="PTHR30040">
    <property type="entry name" value="THIAMINE BIOSYNTHESIS LIPOPROTEIN APBE"/>
    <property type="match status" value="1"/>
</dbReference>
<gene>
    <name evidence="13" type="ORF">HER31_07475</name>
</gene>
<evidence type="ECO:0000256" key="8">
    <source>
        <dbReference type="ARBA" id="ARBA00022842"/>
    </source>
</evidence>
<comment type="catalytic activity">
    <reaction evidence="10 11">
        <text>L-threonyl-[protein] + FAD = FMN-L-threonyl-[protein] + AMP + H(+)</text>
        <dbReference type="Rhea" id="RHEA:36847"/>
        <dbReference type="Rhea" id="RHEA-COMP:11060"/>
        <dbReference type="Rhea" id="RHEA-COMP:11061"/>
        <dbReference type="ChEBI" id="CHEBI:15378"/>
        <dbReference type="ChEBI" id="CHEBI:30013"/>
        <dbReference type="ChEBI" id="CHEBI:57692"/>
        <dbReference type="ChEBI" id="CHEBI:74257"/>
        <dbReference type="ChEBI" id="CHEBI:456215"/>
        <dbReference type="EC" id="2.7.1.180"/>
    </reaction>
</comment>
<reference evidence="13 14" key="1">
    <citation type="submission" date="2020-04" db="EMBL/GenBank/DDBJ databases">
        <title>Ferrimonas sp. S7 isolated from sea water.</title>
        <authorList>
            <person name="Bae S.S."/>
            <person name="Baek K."/>
        </authorList>
    </citation>
    <scope>NUCLEOTIDE SEQUENCE [LARGE SCALE GENOMIC DNA]</scope>
    <source>
        <strain evidence="13 14">S7</strain>
    </source>
</reference>
<organism evidence="13 14">
    <name type="scientific">Ferrimonas lipolytica</name>
    <dbReference type="NCBI Taxonomy" id="2724191"/>
    <lineage>
        <taxon>Bacteria</taxon>
        <taxon>Pseudomonadati</taxon>
        <taxon>Pseudomonadota</taxon>
        <taxon>Gammaproteobacteria</taxon>
        <taxon>Alteromonadales</taxon>
        <taxon>Ferrimonadaceae</taxon>
        <taxon>Ferrimonas</taxon>
    </lineage>
</organism>
<dbReference type="Proteomes" id="UP000501602">
    <property type="component" value="Chromosome"/>
</dbReference>
<dbReference type="Gene3D" id="3.10.520.10">
    <property type="entry name" value="ApbE-like domains"/>
    <property type="match status" value="1"/>
</dbReference>
<protein>
    <recommendedName>
        <fullName evidence="3 11">FAD:protein FMN transferase</fullName>
        <ecNumber evidence="2 11">2.7.1.180</ecNumber>
    </recommendedName>
    <alternativeName>
        <fullName evidence="9 11">Flavin transferase</fullName>
    </alternativeName>
</protein>
<evidence type="ECO:0000256" key="7">
    <source>
        <dbReference type="ARBA" id="ARBA00022827"/>
    </source>
</evidence>
<comment type="cofactor">
    <cofactor evidence="12">
        <name>Mg(2+)</name>
        <dbReference type="ChEBI" id="CHEBI:18420"/>
    </cofactor>
    <cofactor evidence="12">
        <name>Mn(2+)</name>
        <dbReference type="ChEBI" id="CHEBI:29035"/>
    </cofactor>
    <text evidence="12">Magnesium. Can also use manganese.</text>
</comment>
<evidence type="ECO:0000256" key="6">
    <source>
        <dbReference type="ARBA" id="ARBA00022723"/>
    </source>
</evidence>
<keyword evidence="5 11" id="KW-0808">Transferase</keyword>
<keyword evidence="6 11" id="KW-0479">Metal-binding</keyword>
<dbReference type="PANTHER" id="PTHR30040:SF2">
    <property type="entry name" value="FAD:PROTEIN FMN TRANSFERASE"/>
    <property type="match status" value="1"/>
</dbReference>
<dbReference type="InterPro" id="IPR024932">
    <property type="entry name" value="ApbE"/>
</dbReference>
<dbReference type="Pfam" id="PF02424">
    <property type="entry name" value="ApbE"/>
    <property type="match status" value="1"/>
</dbReference>
<keyword evidence="8 11" id="KW-0460">Magnesium</keyword>
<keyword evidence="7 11" id="KW-0274">FAD</keyword>
<evidence type="ECO:0000256" key="3">
    <source>
        <dbReference type="ARBA" id="ARBA00016337"/>
    </source>
</evidence>
<evidence type="ECO:0000313" key="14">
    <source>
        <dbReference type="Proteomes" id="UP000501602"/>
    </source>
</evidence>
<dbReference type="AlphaFoldDB" id="A0A6H1UKJ7"/>
<evidence type="ECO:0000256" key="5">
    <source>
        <dbReference type="ARBA" id="ARBA00022679"/>
    </source>
</evidence>
<feature type="binding site" evidence="12">
    <location>
        <position position="253"/>
    </location>
    <ligand>
        <name>Mg(2+)</name>
        <dbReference type="ChEBI" id="CHEBI:18420"/>
    </ligand>
</feature>
<accession>A0A6H1UKJ7</accession>
<evidence type="ECO:0000256" key="12">
    <source>
        <dbReference type="PIRSR" id="PIRSR006268-2"/>
    </source>
</evidence>
<keyword evidence="4 11" id="KW-0285">Flavoprotein</keyword>
<dbReference type="SUPFAM" id="SSF143631">
    <property type="entry name" value="ApbE-like"/>
    <property type="match status" value="1"/>
</dbReference>
<dbReference type="EMBL" id="CP051180">
    <property type="protein sequence ID" value="QIZ78843.1"/>
    <property type="molecule type" value="Genomic_DNA"/>
</dbReference>
<evidence type="ECO:0000256" key="11">
    <source>
        <dbReference type="PIRNR" id="PIRNR006268"/>
    </source>
</evidence>
<sequence length="287" mass="30634">MACQCQLLIEPCPRAVAAKLLALAASITQQIESKYSRYRHDNLCFAINNAAGSAVNIDAETHRLLQFGDTCYQLSGGLFDLTSGILRQVWQFDGSDNIPTAQQIDSLMPLIGWPKVEFSPTQLIMPAGMEIDFGGIGKEYAVDKVAQTLKAVAPTLSILVNFGGDIAVSQPKADGSPWRVGISTVEDPTTAGQRVKINHGGLATSGDTERFLLKHGVRYSHIINPLTGYATVGAPAQLTVAASTCLQAGLLSTLALLHGNQAEAYIASQDVPYWLTSTTVTGDKKSK</sequence>
<dbReference type="GO" id="GO:0016740">
    <property type="term" value="F:transferase activity"/>
    <property type="evidence" value="ECO:0007669"/>
    <property type="project" value="UniProtKB-UniRule"/>
</dbReference>
<dbReference type="KEGG" id="fes:HER31_07475"/>
<comment type="similarity">
    <text evidence="1 11">Belongs to the ApbE family.</text>
</comment>
<dbReference type="PIRSF" id="PIRSF006268">
    <property type="entry name" value="ApbE"/>
    <property type="match status" value="1"/>
</dbReference>
<evidence type="ECO:0000256" key="9">
    <source>
        <dbReference type="ARBA" id="ARBA00031306"/>
    </source>
</evidence>
<evidence type="ECO:0000256" key="10">
    <source>
        <dbReference type="ARBA" id="ARBA00048540"/>
    </source>
</evidence>
<evidence type="ECO:0000256" key="2">
    <source>
        <dbReference type="ARBA" id="ARBA00011955"/>
    </source>
</evidence>
<feature type="binding site" evidence="12">
    <location>
        <position position="135"/>
    </location>
    <ligand>
        <name>Mg(2+)</name>
        <dbReference type="ChEBI" id="CHEBI:18420"/>
    </ligand>
</feature>
<dbReference type="InterPro" id="IPR003374">
    <property type="entry name" value="ApbE-like_sf"/>
</dbReference>
<evidence type="ECO:0000313" key="13">
    <source>
        <dbReference type="EMBL" id="QIZ78843.1"/>
    </source>
</evidence>
<dbReference type="GO" id="GO:0046872">
    <property type="term" value="F:metal ion binding"/>
    <property type="evidence" value="ECO:0007669"/>
    <property type="project" value="UniProtKB-UniRule"/>
</dbReference>
<keyword evidence="14" id="KW-1185">Reference proteome</keyword>
<dbReference type="EC" id="2.7.1.180" evidence="2 11"/>
<proteinExistence type="inferred from homology"/>